<dbReference type="InterPro" id="IPR006115">
    <property type="entry name" value="6PGDH_NADP-bd"/>
</dbReference>
<dbReference type="InterPro" id="IPR013328">
    <property type="entry name" value="6PGD_dom2"/>
</dbReference>
<proteinExistence type="predicted"/>
<dbReference type="PANTHER" id="PTHR43060">
    <property type="entry name" value="3-HYDROXYISOBUTYRATE DEHYDROGENASE-LIKE 1, MITOCHONDRIAL-RELATED"/>
    <property type="match status" value="1"/>
</dbReference>
<evidence type="ECO:0000313" key="7">
    <source>
        <dbReference type="EMBL" id="RTX72479.1"/>
    </source>
</evidence>
<dbReference type="InterPro" id="IPR011379">
    <property type="entry name" value="MazG-related_GP37"/>
</dbReference>
<dbReference type="SUPFAM" id="SSF48179">
    <property type="entry name" value="6-phosphogluconate dehydrogenase C-terminal domain-like"/>
    <property type="match status" value="1"/>
</dbReference>
<comment type="catalytic activity">
    <reaction evidence="3">
        <text>6-phospho-D-gluconate + NADP(+) = D-ribulose 5-phosphate + CO2 + NADPH</text>
        <dbReference type="Rhea" id="RHEA:10116"/>
        <dbReference type="ChEBI" id="CHEBI:16526"/>
        <dbReference type="ChEBI" id="CHEBI:57783"/>
        <dbReference type="ChEBI" id="CHEBI:58121"/>
        <dbReference type="ChEBI" id="CHEBI:58349"/>
        <dbReference type="ChEBI" id="CHEBI:58759"/>
        <dbReference type="EC" id="1.1.1.44"/>
    </reaction>
</comment>
<evidence type="ECO:0000313" key="8">
    <source>
        <dbReference type="Proteomes" id="UP000274792"/>
    </source>
</evidence>
<dbReference type="Gene3D" id="3.40.50.720">
    <property type="entry name" value="NAD(P)-binding Rossmann-like Domain"/>
    <property type="match status" value="1"/>
</dbReference>
<feature type="domain" description="3-hydroxyisobutyrate dehydrogenase-like NAD-binding" evidence="6">
    <location>
        <begin position="167"/>
        <end position="287"/>
    </location>
</feature>
<dbReference type="Pfam" id="PF03819">
    <property type="entry name" value="MazG"/>
    <property type="match status" value="1"/>
</dbReference>
<name>A0AAJ4VHQ6_MAMSC</name>
<organism evidence="7 8">
    <name type="scientific">Mammaliicoccus sciuri</name>
    <name type="common">Staphylococcus sciuri</name>
    <dbReference type="NCBI Taxonomy" id="1296"/>
    <lineage>
        <taxon>Bacteria</taxon>
        <taxon>Bacillati</taxon>
        <taxon>Bacillota</taxon>
        <taxon>Bacilli</taxon>
        <taxon>Bacillales</taxon>
        <taxon>Staphylococcaceae</taxon>
        <taxon>Mammaliicoccus</taxon>
    </lineage>
</organism>
<feature type="domain" description="NTP pyrophosphohydrolase MazG-like" evidence="5">
    <location>
        <begin position="327"/>
        <end position="395"/>
    </location>
</feature>
<dbReference type="EMBL" id="RXWV01000052">
    <property type="protein sequence ID" value="RTX72479.1"/>
    <property type="molecule type" value="Genomic_DNA"/>
</dbReference>
<evidence type="ECO:0000259" key="6">
    <source>
        <dbReference type="Pfam" id="PF14833"/>
    </source>
</evidence>
<evidence type="ECO:0000256" key="1">
    <source>
        <dbReference type="ARBA" id="ARBA00013011"/>
    </source>
</evidence>
<dbReference type="SUPFAM" id="SSF51735">
    <property type="entry name" value="NAD(P)-binding Rossmann-fold domains"/>
    <property type="match status" value="1"/>
</dbReference>
<reference evidence="7 8" key="1">
    <citation type="submission" date="2018-10" db="EMBL/GenBank/DDBJ databases">
        <title>A collection Staphylococci species genome sequencing.</title>
        <authorList>
            <person name="Cole K."/>
        </authorList>
    </citation>
    <scope>NUCLEOTIDE SEQUENCE [LARGE SCALE GENOMIC DNA]</scope>
    <source>
        <strain evidence="8">NCTC 12218</strain>
    </source>
</reference>
<dbReference type="GO" id="GO:0004616">
    <property type="term" value="F:phosphogluconate dehydrogenase (decarboxylating) activity"/>
    <property type="evidence" value="ECO:0007669"/>
    <property type="project" value="UniProtKB-EC"/>
</dbReference>
<sequence length="405" mass="44084">MTKKIIGFVGTGVMGKSMATHLINEGYEVNVYNRTKSKADELVEIGAIWCDTIADLSKTSDVIISIVGYPKDVESIYLDESGIINNAKEGTTIIDMTTSSPALAESIYNEAKTKNIYSLDAPVSGGDVGAKNATLTIMVGGDEEVFNQVEDIFNVIGQNVVYQGKSGNGQHTKLANQIAIAAGMLGVAESIIYAEEAGLDIDKVFSSIEHGAAGSWSLSNLGPRMVKGDYAPGFYVKHFIKDMRIAIEESEKRGLYMPGLLKAKEVYDALSEAGFEDNGTQSVIQLLKDHIKKGKTMDLNEYQNLALRTMSDVKRDPDKSLINGALGLTGESGEVADIVKKYVFHGHDLDKEALKKELGDVLWYIACCASALDVDLDEIGQLNIEKLKNRYPNGFSKEDSLNRKE</sequence>
<evidence type="ECO:0000259" key="4">
    <source>
        <dbReference type="Pfam" id="PF03446"/>
    </source>
</evidence>
<protein>
    <recommendedName>
        <fullName evidence="2">6-phosphogluconate dehydrogenase, decarboxylating</fullName>
        <ecNumber evidence="1">1.1.1.44</ecNumber>
    </recommendedName>
</protein>
<dbReference type="CDD" id="cd11541">
    <property type="entry name" value="NTP-PPase_u4"/>
    <property type="match status" value="1"/>
</dbReference>
<dbReference type="InterPro" id="IPR004518">
    <property type="entry name" value="MazG-like_dom"/>
</dbReference>
<dbReference type="PANTHER" id="PTHR43060:SF15">
    <property type="entry name" value="3-HYDROXYISOBUTYRATE DEHYDROGENASE-LIKE 1, MITOCHONDRIAL-RELATED"/>
    <property type="match status" value="1"/>
</dbReference>
<dbReference type="Gene3D" id="1.10.1040.10">
    <property type="entry name" value="N-(1-d-carboxylethyl)-l-norvaline Dehydrogenase, domain 2"/>
    <property type="match status" value="1"/>
</dbReference>
<dbReference type="AlphaFoldDB" id="A0AAJ4VHQ6"/>
<dbReference type="EC" id="1.1.1.44" evidence="1"/>
<dbReference type="SUPFAM" id="SSF101386">
    <property type="entry name" value="all-alpha NTP pyrophosphatases"/>
    <property type="match status" value="1"/>
</dbReference>
<accession>A0AAJ4VHQ6</accession>
<feature type="domain" description="6-phosphogluconate dehydrogenase NADP-binding" evidence="4">
    <location>
        <begin position="6"/>
        <end position="164"/>
    </location>
</feature>
<dbReference type="InterPro" id="IPR036291">
    <property type="entry name" value="NAD(P)-bd_dom_sf"/>
</dbReference>
<evidence type="ECO:0000259" key="5">
    <source>
        <dbReference type="Pfam" id="PF03819"/>
    </source>
</evidence>
<evidence type="ECO:0000256" key="3">
    <source>
        <dbReference type="ARBA" id="ARBA00048640"/>
    </source>
</evidence>
<dbReference type="GO" id="GO:0050661">
    <property type="term" value="F:NADP binding"/>
    <property type="evidence" value="ECO:0007669"/>
    <property type="project" value="InterPro"/>
</dbReference>
<dbReference type="Pfam" id="PF14833">
    <property type="entry name" value="NAD_binding_11"/>
    <property type="match status" value="1"/>
</dbReference>
<dbReference type="Proteomes" id="UP000274792">
    <property type="component" value="Unassembled WGS sequence"/>
</dbReference>
<dbReference type="GO" id="GO:0051287">
    <property type="term" value="F:NAD binding"/>
    <property type="evidence" value="ECO:0007669"/>
    <property type="project" value="InterPro"/>
</dbReference>
<dbReference type="InterPro" id="IPR008927">
    <property type="entry name" value="6-PGluconate_DH-like_C_sf"/>
</dbReference>
<gene>
    <name evidence="7" type="ORF">CD117_08640</name>
</gene>
<dbReference type="InterPro" id="IPR029154">
    <property type="entry name" value="HIBADH-like_NADP-bd"/>
</dbReference>
<dbReference type="Pfam" id="PF03446">
    <property type="entry name" value="NAD_binding_2"/>
    <property type="match status" value="1"/>
</dbReference>
<evidence type="ECO:0000256" key="2">
    <source>
        <dbReference type="ARBA" id="ARBA00018193"/>
    </source>
</evidence>
<comment type="caution">
    <text evidence="7">The sequence shown here is derived from an EMBL/GenBank/DDBJ whole genome shotgun (WGS) entry which is preliminary data.</text>
</comment>
<dbReference type="Gene3D" id="1.10.287.1080">
    <property type="entry name" value="MazG-like"/>
    <property type="match status" value="1"/>
</dbReference>